<feature type="transmembrane region" description="Helical" evidence="1">
    <location>
        <begin position="168"/>
        <end position="186"/>
    </location>
</feature>
<name>A0ABW2JZT6_9BACI</name>
<dbReference type="NCBIfam" id="TIGR02206">
    <property type="entry name" value="intg_mem_TP0381"/>
    <property type="match status" value="1"/>
</dbReference>
<keyword evidence="1" id="KW-1133">Transmembrane helix</keyword>
<feature type="transmembrane region" description="Helical" evidence="1">
    <location>
        <begin position="206"/>
        <end position="231"/>
    </location>
</feature>
<evidence type="ECO:0000256" key="1">
    <source>
        <dbReference type="SAM" id="Phobius"/>
    </source>
</evidence>
<feature type="transmembrane region" description="Helical" evidence="1">
    <location>
        <begin position="50"/>
        <end position="70"/>
    </location>
</feature>
<sequence>MQQWFGLTSDHAFEMFGFSHVTMLAVFVLGFLLIVVYAPALRKGTKAHQWVRWILFIFLFLSEASYQFWALHHGLASSAEHLPLHLCGIASLFGMISLLTYHKKLIQMNVFIGIIPALMALITPEIPHGYEHYRYWKFFVHHMAIPWTSLFLLLTMRFSINLKVMLETYMYLVVYAVAIGVFNRRFETNYLYLSHPPQAAPFLNYLAFGAGYQINLALLTLTVFLLILVFYNGIVKMRRR</sequence>
<feature type="transmembrane region" description="Helical" evidence="1">
    <location>
        <begin position="138"/>
        <end position="156"/>
    </location>
</feature>
<reference evidence="3" key="1">
    <citation type="journal article" date="2019" name="Int. J. Syst. Evol. Microbiol.">
        <title>The Global Catalogue of Microorganisms (GCM) 10K type strain sequencing project: providing services to taxonomists for standard genome sequencing and annotation.</title>
        <authorList>
            <consortium name="The Broad Institute Genomics Platform"/>
            <consortium name="The Broad Institute Genome Sequencing Center for Infectious Disease"/>
            <person name="Wu L."/>
            <person name="Ma J."/>
        </authorList>
    </citation>
    <scope>NUCLEOTIDE SEQUENCE [LARGE SCALE GENOMIC DNA]</scope>
    <source>
        <strain evidence="3">CCUG 73951</strain>
    </source>
</reference>
<keyword evidence="1" id="KW-0472">Membrane</keyword>
<evidence type="ECO:0000313" key="2">
    <source>
        <dbReference type="EMBL" id="MFC7319420.1"/>
    </source>
</evidence>
<dbReference type="Proteomes" id="UP001596494">
    <property type="component" value="Unassembled WGS sequence"/>
</dbReference>
<keyword evidence="1" id="KW-0812">Transmembrane</keyword>
<dbReference type="RefSeq" id="WP_289216172.1">
    <property type="nucleotide sequence ID" value="NZ_JAPVRC010000005.1"/>
</dbReference>
<feature type="transmembrane region" description="Helical" evidence="1">
    <location>
        <begin position="15"/>
        <end position="38"/>
    </location>
</feature>
<protein>
    <submittedName>
        <fullName evidence="2">TIGR02206 family membrane protein</fullName>
    </submittedName>
</protein>
<dbReference type="EMBL" id="JBHTBY010000001">
    <property type="protein sequence ID" value="MFC7319420.1"/>
    <property type="molecule type" value="Genomic_DNA"/>
</dbReference>
<dbReference type="InterPro" id="IPR011737">
    <property type="entry name" value="CHP02206_TP0381"/>
</dbReference>
<evidence type="ECO:0000313" key="3">
    <source>
        <dbReference type="Proteomes" id="UP001596494"/>
    </source>
</evidence>
<dbReference type="Pfam" id="PF14808">
    <property type="entry name" value="TMEM164"/>
    <property type="match status" value="1"/>
</dbReference>
<keyword evidence="3" id="KW-1185">Reference proteome</keyword>
<organism evidence="2 3">
    <name type="scientific">Halobacillus campisalis</name>
    <dbReference type="NCBI Taxonomy" id="435909"/>
    <lineage>
        <taxon>Bacteria</taxon>
        <taxon>Bacillati</taxon>
        <taxon>Bacillota</taxon>
        <taxon>Bacilli</taxon>
        <taxon>Bacillales</taxon>
        <taxon>Bacillaceae</taxon>
        <taxon>Halobacillus</taxon>
    </lineage>
</organism>
<feature type="transmembrane region" description="Helical" evidence="1">
    <location>
        <begin position="108"/>
        <end position="126"/>
    </location>
</feature>
<accession>A0ABW2JZT6</accession>
<gene>
    <name evidence="2" type="ORF">ACFQMN_00805</name>
</gene>
<comment type="caution">
    <text evidence="2">The sequence shown here is derived from an EMBL/GenBank/DDBJ whole genome shotgun (WGS) entry which is preliminary data.</text>
</comment>
<feature type="transmembrane region" description="Helical" evidence="1">
    <location>
        <begin position="82"/>
        <end position="101"/>
    </location>
</feature>
<proteinExistence type="predicted"/>